<comment type="caution">
    <text evidence="2">The sequence shown here is derived from an EMBL/GenBank/DDBJ whole genome shotgun (WGS) entry which is preliminary data.</text>
</comment>
<dbReference type="Proteomes" id="UP000719412">
    <property type="component" value="Unassembled WGS sequence"/>
</dbReference>
<evidence type="ECO:0000256" key="1">
    <source>
        <dbReference type="SAM" id="Coils"/>
    </source>
</evidence>
<accession>A0A8J6HSU2</accession>
<sequence length="109" mass="12928">MASAVKQAMAYLRETREAYKKLVEEKRMLYQKVAKKERMMFQKLAKKENAKSNEIEMMSKQLAKTKAEKYTLETFHYVFVLPASFNTTALYHTSVDKFEKFWINSILID</sequence>
<dbReference type="AlphaFoldDB" id="A0A8J6HSU2"/>
<evidence type="ECO:0000313" key="3">
    <source>
        <dbReference type="Proteomes" id="UP000719412"/>
    </source>
</evidence>
<keyword evidence="1" id="KW-0175">Coiled coil</keyword>
<proteinExistence type="predicted"/>
<dbReference type="EMBL" id="JABDTM020016076">
    <property type="protein sequence ID" value="KAH0818973.1"/>
    <property type="molecule type" value="Genomic_DNA"/>
</dbReference>
<keyword evidence="3" id="KW-1185">Reference proteome</keyword>
<reference evidence="2" key="1">
    <citation type="journal article" date="2020" name="J Insects Food Feed">
        <title>The yellow mealworm (Tenebrio molitor) genome: a resource for the emerging insects as food and feed industry.</title>
        <authorList>
            <person name="Eriksson T."/>
            <person name="Andere A."/>
            <person name="Kelstrup H."/>
            <person name="Emery V."/>
            <person name="Picard C."/>
        </authorList>
    </citation>
    <scope>NUCLEOTIDE SEQUENCE</scope>
    <source>
        <strain evidence="2">Stoneville</strain>
        <tissue evidence="2">Whole head</tissue>
    </source>
</reference>
<name>A0A8J6HSU2_TENMO</name>
<gene>
    <name evidence="2" type="ORF">GEV33_003818</name>
</gene>
<evidence type="ECO:0000313" key="2">
    <source>
        <dbReference type="EMBL" id="KAH0818973.1"/>
    </source>
</evidence>
<feature type="coiled-coil region" evidence="1">
    <location>
        <begin position="5"/>
        <end position="32"/>
    </location>
</feature>
<reference evidence="2" key="2">
    <citation type="submission" date="2021-08" db="EMBL/GenBank/DDBJ databases">
        <authorList>
            <person name="Eriksson T."/>
        </authorList>
    </citation>
    <scope>NUCLEOTIDE SEQUENCE</scope>
    <source>
        <strain evidence="2">Stoneville</strain>
        <tissue evidence="2">Whole head</tissue>
    </source>
</reference>
<organism evidence="2 3">
    <name type="scientific">Tenebrio molitor</name>
    <name type="common">Yellow mealworm beetle</name>
    <dbReference type="NCBI Taxonomy" id="7067"/>
    <lineage>
        <taxon>Eukaryota</taxon>
        <taxon>Metazoa</taxon>
        <taxon>Ecdysozoa</taxon>
        <taxon>Arthropoda</taxon>
        <taxon>Hexapoda</taxon>
        <taxon>Insecta</taxon>
        <taxon>Pterygota</taxon>
        <taxon>Neoptera</taxon>
        <taxon>Endopterygota</taxon>
        <taxon>Coleoptera</taxon>
        <taxon>Polyphaga</taxon>
        <taxon>Cucujiformia</taxon>
        <taxon>Tenebrionidae</taxon>
        <taxon>Tenebrio</taxon>
    </lineage>
</organism>
<protein>
    <submittedName>
        <fullName evidence="2">Uncharacterized protein</fullName>
    </submittedName>
</protein>